<proteinExistence type="predicted"/>
<keyword evidence="7 8" id="KW-0472">Membrane</keyword>
<feature type="domain" description="Amino acid permease/ SLC12A" evidence="9">
    <location>
        <begin position="14"/>
        <end position="446"/>
    </location>
</feature>
<feature type="transmembrane region" description="Helical" evidence="8">
    <location>
        <begin position="123"/>
        <end position="145"/>
    </location>
</feature>
<dbReference type="AlphaFoldDB" id="K8ZPC1"/>
<keyword evidence="11" id="KW-1185">Reference proteome</keyword>
<dbReference type="InterPro" id="IPR004841">
    <property type="entry name" value="AA-permease/SLC12A_dom"/>
</dbReference>
<feature type="transmembrane region" description="Helical" evidence="8">
    <location>
        <begin position="243"/>
        <end position="263"/>
    </location>
</feature>
<evidence type="ECO:0000313" key="10">
    <source>
        <dbReference type="EMBL" id="EKU27426.1"/>
    </source>
</evidence>
<dbReference type="PIRSF" id="PIRSF006060">
    <property type="entry name" value="AA_transporter"/>
    <property type="match status" value="1"/>
</dbReference>
<dbReference type="RefSeq" id="WP_009490181.1">
    <property type="nucleotide sequence ID" value="NZ_AMYT01000017.1"/>
</dbReference>
<dbReference type="STRING" id="1234409.C683_0757"/>
<dbReference type="PANTHER" id="PTHR43495">
    <property type="entry name" value="GABA PERMEASE"/>
    <property type="match status" value="1"/>
</dbReference>
<dbReference type="GO" id="GO:0055085">
    <property type="term" value="P:transmembrane transport"/>
    <property type="evidence" value="ECO:0007669"/>
    <property type="project" value="InterPro"/>
</dbReference>
<feature type="transmembrane region" description="Helical" evidence="8">
    <location>
        <begin position="425"/>
        <end position="443"/>
    </location>
</feature>
<keyword evidence="4 8" id="KW-0812">Transmembrane</keyword>
<keyword evidence="6 8" id="KW-1133">Transmembrane helix</keyword>
<sequence>MSQEKLERGLSNRHVQLISIGGAIGTGLFLASGKSIAIAGPSVLLAYMIVGMFVFFIMRSLGELLLANLDCHSFVELAHQYLGRRWAFVTGWTYWFCWITVAMSDLTAVGMYMRYWFPHLPQWIPALLMLLFLMALNLLSVKLFGEIEFWLALIKILAIVALIGVGLYMIFTHHKLENGIVASFANLYQDGGFFPHGFSGFILSFQLAVFSFTGVELVGLTAGETQDPEKTLPKAINNIPVRILLFYVGSLAVIMAVQPWNIIDPTQSPFVTVFSSIGIAAAASIINFVVLSSAASACNSALFSTSRMLYGLAKDDNAPKTFAKLNKNSTPAMALLMSSVVVGITIVLNYVMPEGVFSLISGISTVCFLFIWTIIVICHMKFLKQTKDEDRPKFRLKGAKVINILSLIFLALIIVICAVLESTRIALFITPIWFIALLIIYQVKFKEQ</sequence>
<dbReference type="GO" id="GO:0006865">
    <property type="term" value="P:amino acid transport"/>
    <property type="evidence" value="ECO:0007669"/>
    <property type="project" value="UniProtKB-KW"/>
</dbReference>
<evidence type="ECO:0000256" key="7">
    <source>
        <dbReference type="ARBA" id="ARBA00023136"/>
    </source>
</evidence>
<evidence type="ECO:0000256" key="1">
    <source>
        <dbReference type="ARBA" id="ARBA00004651"/>
    </source>
</evidence>
<dbReference type="Gene3D" id="1.20.1740.10">
    <property type="entry name" value="Amino acid/polyamine transporter I"/>
    <property type="match status" value="1"/>
</dbReference>
<reference evidence="10 11" key="1">
    <citation type="journal article" date="2013" name="Genome Announc.">
        <title>Draft Genome Sequence of Catellicoccus marimammalium, a Novel Species Commonly Found in Gull Feces.</title>
        <authorList>
            <person name="Weigand M.R."/>
            <person name="Ryu H."/>
            <person name="Bozcek L."/>
            <person name="Konstantinidis K.T."/>
            <person name="Santo Domingo J.W."/>
        </authorList>
    </citation>
    <scope>NUCLEOTIDE SEQUENCE [LARGE SCALE GENOMIC DNA]</scope>
    <source>
        <strain evidence="10 11">M35/04/3</strain>
    </source>
</reference>
<evidence type="ECO:0000256" key="2">
    <source>
        <dbReference type="ARBA" id="ARBA00022448"/>
    </source>
</evidence>
<keyword evidence="3" id="KW-1003">Cell membrane</keyword>
<dbReference type="PANTHER" id="PTHR43495:SF2">
    <property type="entry name" value="D-SERINE_D-ALANINE_GLYCINE TRANSPORTER"/>
    <property type="match status" value="1"/>
</dbReference>
<evidence type="ECO:0000256" key="5">
    <source>
        <dbReference type="ARBA" id="ARBA00022970"/>
    </source>
</evidence>
<dbReference type="FunFam" id="1.20.1740.10:FF:000001">
    <property type="entry name" value="Amino acid permease"/>
    <property type="match status" value="1"/>
</dbReference>
<feature type="transmembrane region" description="Helical" evidence="8">
    <location>
        <begin position="332"/>
        <end position="351"/>
    </location>
</feature>
<dbReference type="EMBL" id="AMYT01000017">
    <property type="protein sequence ID" value="EKU27426.1"/>
    <property type="molecule type" value="Genomic_DNA"/>
</dbReference>
<feature type="transmembrane region" description="Helical" evidence="8">
    <location>
        <begin position="357"/>
        <end position="380"/>
    </location>
</feature>
<dbReference type="Proteomes" id="UP000016057">
    <property type="component" value="Unassembled WGS sequence"/>
</dbReference>
<feature type="transmembrane region" description="Helical" evidence="8">
    <location>
        <begin position="36"/>
        <end position="58"/>
    </location>
</feature>
<keyword evidence="5" id="KW-0029">Amino-acid transport</keyword>
<dbReference type="PATRIC" id="fig|1234409.3.peg.708"/>
<gene>
    <name evidence="10" type="ORF">C683_0757</name>
</gene>
<accession>K8ZPC1</accession>
<feature type="transmembrane region" description="Helical" evidence="8">
    <location>
        <begin position="152"/>
        <end position="171"/>
    </location>
</feature>
<organism evidence="10 11">
    <name type="scientific">Catellicoccus marimammalium M35/04/3</name>
    <dbReference type="NCBI Taxonomy" id="1234409"/>
    <lineage>
        <taxon>Bacteria</taxon>
        <taxon>Bacillati</taxon>
        <taxon>Bacillota</taxon>
        <taxon>Bacilli</taxon>
        <taxon>Lactobacillales</taxon>
        <taxon>Enterococcaceae</taxon>
        <taxon>Catellicoccus</taxon>
    </lineage>
</organism>
<feature type="transmembrane region" description="Helical" evidence="8">
    <location>
        <begin position="269"/>
        <end position="291"/>
    </location>
</feature>
<comment type="subcellular location">
    <subcellularLocation>
        <location evidence="1">Cell membrane</location>
        <topology evidence="1">Multi-pass membrane protein</topology>
    </subcellularLocation>
</comment>
<dbReference type="OrthoDB" id="9780162at2"/>
<name>K8ZPC1_9ENTE</name>
<dbReference type="GO" id="GO:0005886">
    <property type="term" value="C:plasma membrane"/>
    <property type="evidence" value="ECO:0007669"/>
    <property type="project" value="UniProtKB-SubCell"/>
</dbReference>
<feature type="transmembrane region" description="Helical" evidence="8">
    <location>
        <begin position="92"/>
        <end position="117"/>
    </location>
</feature>
<feature type="transmembrane region" description="Helical" evidence="8">
    <location>
        <begin position="201"/>
        <end position="222"/>
    </location>
</feature>
<dbReference type="PROSITE" id="PS00218">
    <property type="entry name" value="AMINO_ACID_PERMEASE_1"/>
    <property type="match status" value="1"/>
</dbReference>
<dbReference type="eggNOG" id="COG1113">
    <property type="taxonomic scope" value="Bacteria"/>
</dbReference>
<evidence type="ECO:0000256" key="4">
    <source>
        <dbReference type="ARBA" id="ARBA00022692"/>
    </source>
</evidence>
<feature type="transmembrane region" description="Helical" evidence="8">
    <location>
        <begin position="12"/>
        <end position="30"/>
    </location>
</feature>
<comment type="caution">
    <text evidence="10">The sequence shown here is derived from an EMBL/GenBank/DDBJ whole genome shotgun (WGS) entry which is preliminary data.</text>
</comment>
<protein>
    <submittedName>
        <fullName evidence="10">D-serine/D-alanine/glycine transporter</fullName>
    </submittedName>
</protein>
<evidence type="ECO:0000259" key="9">
    <source>
        <dbReference type="Pfam" id="PF00324"/>
    </source>
</evidence>
<evidence type="ECO:0000256" key="8">
    <source>
        <dbReference type="SAM" id="Phobius"/>
    </source>
</evidence>
<feature type="transmembrane region" description="Helical" evidence="8">
    <location>
        <begin position="401"/>
        <end position="419"/>
    </location>
</feature>
<evidence type="ECO:0000313" key="11">
    <source>
        <dbReference type="Proteomes" id="UP000016057"/>
    </source>
</evidence>
<keyword evidence="2" id="KW-0813">Transport</keyword>
<evidence type="ECO:0000256" key="3">
    <source>
        <dbReference type="ARBA" id="ARBA00022475"/>
    </source>
</evidence>
<dbReference type="InterPro" id="IPR004840">
    <property type="entry name" value="Amino_acid_permease_CS"/>
</dbReference>
<dbReference type="Pfam" id="PF00324">
    <property type="entry name" value="AA_permease"/>
    <property type="match status" value="1"/>
</dbReference>
<evidence type="ECO:0000256" key="6">
    <source>
        <dbReference type="ARBA" id="ARBA00022989"/>
    </source>
</evidence>